<evidence type="ECO:0000259" key="4">
    <source>
        <dbReference type="PROSITE" id="PS51000"/>
    </source>
</evidence>
<feature type="domain" description="HTH deoR-type" evidence="4">
    <location>
        <begin position="12"/>
        <end position="67"/>
    </location>
</feature>
<keyword evidence="1" id="KW-0805">Transcription regulation</keyword>
<dbReference type="InterPro" id="IPR037171">
    <property type="entry name" value="NagB/RpiA_transferase-like"/>
</dbReference>
<dbReference type="AlphaFoldDB" id="A0A1H3Z955"/>
<keyword evidence="3" id="KW-0804">Transcription</keyword>
<reference evidence="5 6" key="1">
    <citation type="submission" date="2016-10" db="EMBL/GenBank/DDBJ databases">
        <authorList>
            <person name="de Groot N.N."/>
        </authorList>
    </citation>
    <scope>NUCLEOTIDE SEQUENCE [LARGE SCALE GENOMIC DNA]</scope>
    <source>
        <strain evidence="5 6">DSM 25383</strain>
    </source>
</reference>
<dbReference type="InterPro" id="IPR036390">
    <property type="entry name" value="WH_DNA-bd_sf"/>
</dbReference>
<evidence type="ECO:0000256" key="3">
    <source>
        <dbReference type="ARBA" id="ARBA00023163"/>
    </source>
</evidence>
<dbReference type="Pfam" id="PF00455">
    <property type="entry name" value="DeoRC"/>
    <property type="match status" value="1"/>
</dbReference>
<evidence type="ECO:0000256" key="2">
    <source>
        <dbReference type="ARBA" id="ARBA00023125"/>
    </source>
</evidence>
<organism evidence="5 6">
    <name type="scientific">Alistipes timonensis JC136</name>
    <dbReference type="NCBI Taxonomy" id="1033731"/>
    <lineage>
        <taxon>Bacteria</taxon>
        <taxon>Pseudomonadati</taxon>
        <taxon>Bacteroidota</taxon>
        <taxon>Bacteroidia</taxon>
        <taxon>Bacteroidales</taxon>
        <taxon>Rikenellaceae</taxon>
        <taxon>Alistipes</taxon>
    </lineage>
</organism>
<dbReference type="SUPFAM" id="SSF46785">
    <property type="entry name" value="Winged helix' DNA-binding domain"/>
    <property type="match status" value="1"/>
</dbReference>
<dbReference type="SMART" id="SM01134">
    <property type="entry name" value="DeoRC"/>
    <property type="match status" value="1"/>
</dbReference>
<dbReference type="Proteomes" id="UP000183253">
    <property type="component" value="Unassembled WGS sequence"/>
</dbReference>
<dbReference type="PANTHER" id="PTHR30363:SF44">
    <property type="entry name" value="AGA OPERON TRANSCRIPTIONAL REPRESSOR-RELATED"/>
    <property type="match status" value="1"/>
</dbReference>
<evidence type="ECO:0000313" key="6">
    <source>
        <dbReference type="Proteomes" id="UP000183253"/>
    </source>
</evidence>
<dbReference type="EMBL" id="FNRI01000002">
    <property type="protein sequence ID" value="SEA20279.1"/>
    <property type="molecule type" value="Genomic_DNA"/>
</dbReference>
<dbReference type="OrthoDB" id="9797223at2"/>
<evidence type="ECO:0000256" key="1">
    <source>
        <dbReference type="ARBA" id="ARBA00023015"/>
    </source>
</evidence>
<accession>A0A1H3Z955</accession>
<dbReference type="Gene3D" id="3.40.50.1360">
    <property type="match status" value="1"/>
</dbReference>
<dbReference type="PROSITE" id="PS51000">
    <property type="entry name" value="HTH_DEOR_2"/>
    <property type="match status" value="1"/>
</dbReference>
<dbReference type="PROSITE" id="PS00894">
    <property type="entry name" value="HTH_DEOR_1"/>
    <property type="match status" value="1"/>
</dbReference>
<keyword evidence="6" id="KW-1185">Reference proteome</keyword>
<dbReference type="InterPro" id="IPR050313">
    <property type="entry name" value="Carb_Metab_HTH_regulators"/>
</dbReference>
<dbReference type="PRINTS" id="PR00037">
    <property type="entry name" value="HTHLACR"/>
</dbReference>
<dbReference type="SMART" id="SM00420">
    <property type="entry name" value="HTH_DEOR"/>
    <property type="match status" value="1"/>
</dbReference>
<dbReference type="Pfam" id="PF08220">
    <property type="entry name" value="HTH_DeoR"/>
    <property type="match status" value="1"/>
</dbReference>
<proteinExistence type="predicted"/>
<dbReference type="RefSeq" id="WP_010264042.1">
    <property type="nucleotide sequence ID" value="NZ_CAEG01000012.1"/>
</dbReference>
<dbReference type="GO" id="GO:0003700">
    <property type="term" value="F:DNA-binding transcription factor activity"/>
    <property type="evidence" value="ECO:0007669"/>
    <property type="project" value="InterPro"/>
</dbReference>
<gene>
    <name evidence="5" type="ORF">SAMN05444145_102131</name>
</gene>
<dbReference type="Gene3D" id="1.10.10.10">
    <property type="entry name" value="Winged helix-like DNA-binding domain superfamily/Winged helix DNA-binding domain"/>
    <property type="match status" value="1"/>
</dbReference>
<dbReference type="InterPro" id="IPR018356">
    <property type="entry name" value="Tscrpt_reg_HTH_DeoR_CS"/>
</dbReference>
<dbReference type="InterPro" id="IPR036388">
    <property type="entry name" value="WH-like_DNA-bd_sf"/>
</dbReference>
<dbReference type="GO" id="GO:0003677">
    <property type="term" value="F:DNA binding"/>
    <property type="evidence" value="ECO:0007669"/>
    <property type="project" value="UniProtKB-KW"/>
</dbReference>
<sequence length="264" mass="28683">MNKSGEEPLLSLPERHSRILALLQQNGSISVTQLSELFKVSEVTIRKDLSYLEQQKKLYRTHGSAILISPYISDRHVNEKEKKNVAEKRAIGAAAAALVSQDDSIIIASGTTMAFLAREIKPVGRLTVITAAVPVTQILSQHADVDVIQLGGITRSSSVSVVGPFAESMLRNFNCSKLFVGVDGIDTEFGLTTTNMLEASLNGAMINAAQKVVVLADSSKFGRRGFSKICDLEAVDRIITDSGVQPLYLERLRERGIEVTVVDV</sequence>
<keyword evidence="2" id="KW-0238">DNA-binding</keyword>
<name>A0A1H3Z955_9BACT</name>
<dbReference type="InterPro" id="IPR014036">
    <property type="entry name" value="DeoR-like_C"/>
</dbReference>
<dbReference type="STRING" id="1033731.SAMN05444145_102131"/>
<dbReference type="InterPro" id="IPR001034">
    <property type="entry name" value="DeoR_HTH"/>
</dbReference>
<dbReference type="SUPFAM" id="SSF100950">
    <property type="entry name" value="NagB/RpiA/CoA transferase-like"/>
    <property type="match status" value="1"/>
</dbReference>
<evidence type="ECO:0000313" key="5">
    <source>
        <dbReference type="EMBL" id="SEA20279.1"/>
    </source>
</evidence>
<dbReference type="PANTHER" id="PTHR30363">
    <property type="entry name" value="HTH-TYPE TRANSCRIPTIONAL REGULATOR SRLR-RELATED"/>
    <property type="match status" value="1"/>
</dbReference>
<protein>
    <submittedName>
        <fullName evidence="5">Transcriptional regulator, DeoR family</fullName>
    </submittedName>
</protein>